<gene>
    <name evidence="3" type="ORF">AT746_07180</name>
</gene>
<dbReference type="SMART" id="SM00530">
    <property type="entry name" value="HTH_XRE"/>
    <property type="match status" value="1"/>
</dbReference>
<dbReference type="Pfam" id="PF07883">
    <property type="entry name" value="Cupin_2"/>
    <property type="match status" value="1"/>
</dbReference>
<evidence type="ECO:0000256" key="1">
    <source>
        <dbReference type="ARBA" id="ARBA00023125"/>
    </source>
</evidence>
<dbReference type="SUPFAM" id="SSF47413">
    <property type="entry name" value="lambda repressor-like DNA-binding domains"/>
    <property type="match status" value="1"/>
</dbReference>
<dbReference type="PANTHER" id="PTHR46797:SF11">
    <property type="entry name" value="HTH-TYPE TRANSCRIPTIONAL REGULATOR PUUR"/>
    <property type="match status" value="1"/>
</dbReference>
<dbReference type="PANTHER" id="PTHR46797">
    <property type="entry name" value="HTH-TYPE TRANSCRIPTIONAL REGULATOR"/>
    <property type="match status" value="1"/>
</dbReference>
<evidence type="ECO:0000259" key="2">
    <source>
        <dbReference type="PROSITE" id="PS50943"/>
    </source>
</evidence>
<dbReference type="CDD" id="cd02209">
    <property type="entry name" value="cupin_XRE_C"/>
    <property type="match status" value="1"/>
</dbReference>
<dbReference type="RefSeq" id="WP_062478398.1">
    <property type="nucleotide sequence ID" value="NZ_CP013650.1"/>
</dbReference>
<evidence type="ECO:0000313" key="3">
    <source>
        <dbReference type="EMBL" id="ALS98066.1"/>
    </source>
</evidence>
<dbReference type="InterPro" id="IPR010982">
    <property type="entry name" value="Lambda_DNA-bd_dom_sf"/>
</dbReference>
<dbReference type="Pfam" id="PF01381">
    <property type="entry name" value="HTH_3"/>
    <property type="match status" value="1"/>
</dbReference>
<dbReference type="InterPro" id="IPR001387">
    <property type="entry name" value="Cro/C1-type_HTH"/>
</dbReference>
<dbReference type="CDD" id="cd00093">
    <property type="entry name" value="HTH_XRE"/>
    <property type="match status" value="1"/>
</dbReference>
<dbReference type="OrthoDB" id="9814751at2"/>
<dbReference type="Proteomes" id="UP000068447">
    <property type="component" value="Chromosome"/>
</dbReference>
<keyword evidence="4" id="KW-1185">Reference proteome</keyword>
<evidence type="ECO:0000313" key="4">
    <source>
        <dbReference type="Proteomes" id="UP000068447"/>
    </source>
</evidence>
<organism evidence="3 4">
    <name type="scientific">Lacimicrobium alkaliphilum</name>
    <dbReference type="NCBI Taxonomy" id="1526571"/>
    <lineage>
        <taxon>Bacteria</taxon>
        <taxon>Pseudomonadati</taxon>
        <taxon>Pseudomonadota</taxon>
        <taxon>Gammaproteobacteria</taxon>
        <taxon>Alteromonadales</taxon>
        <taxon>Alteromonadaceae</taxon>
        <taxon>Lacimicrobium</taxon>
    </lineage>
</organism>
<dbReference type="InterPro" id="IPR013096">
    <property type="entry name" value="Cupin_2"/>
</dbReference>
<dbReference type="Gene3D" id="1.10.260.40">
    <property type="entry name" value="lambda repressor-like DNA-binding domains"/>
    <property type="match status" value="1"/>
</dbReference>
<dbReference type="EMBL" id="CP013650">
    <property type="protein sequence ID" value="ALS98066.1"/>
    <property type="molecule type" value="Genomic_DNA"/>
</dbReference>
<dbReference type="GO" id="GO:0005829">
    <property type="term" value="C:cytosol"/>
    <property type="evidence" value="ECO:0007669"/>
    <property type="project" value="TreeGrafter"/>
</dbReference>
<dbReference type="InterPro" id="IPR011051">
    <property type="entry name" value="RmlC_Cupin_sf"/>
</dbReference>
<dbReference type="AlphaFoldDB" id="A0A0U3AJA3"/>
<accession>A0A0U3AJA3</accession>
<reference evidence="3 4" key="1">
    <citation type="submission" date="2015-12" db="EMBL/GenBank/DDBJ databases">
        <title>Complete genome of Lacimicrobium alkaliphilum KCTC 32984.</title>
        <authorList>
            <person name="Kim S.-G."/>
            <person name="Lee Y.-J."/>
        </authorList>
    </citation>
    <scope>NUCLEOTIDE SEQUENCE [LARGE SCALE GENOMIC DNA]</scope>
    <source>
        <strain evidence="3 4">YelD216</strain>
    </source>
</reference>
<dbReference type="GO" id="GO:0003700">
    <property type="term" value="F:DNA-binding transcription factor activity"/>
    <property type="evidence" value="ECO:0007669"/>
    <property type="project" value="TreeGrafter"/>
</dbReference>
<dbReference type="InterPro" id="IPR014710">
    <property type="entry name" value="RmlC-like_jellyroll"/>
</dbReference>
<dbReference type="InterPro" id="IPR050807">
    <property type="entry name" value="TransReg_Diox_bact_type"/>
</dbReference>
<name>A0A0U3AJA3_9ALTE</name>
<keyword evidence="1" id="KW-0238">DNA-binding</keyword>
<dbReference type="STRING" id="1526571.AT746_07180"/>
<feature type="domain" description="HTH cro/C1-type" evidence="2">
    <location>
        <begin position="7"/>
        <end position="61"/>
    </location>
</feature>
<dbReference type="KEGG" id="lal:AT746_07180"/>
<dbReference type="GO" id="GO:0003677">
    <property type="term" value="F:DNA binding"/>
    <property type="evidence" value="ECO:0007669"/>
    <property type="project" value="UniProtKB-KW"/>
</dbReference>
<protein>
    <submittedName>
        <fullName evidence="3">XRE family transcriptional regulator</fullName>
    </submittedName>
</protein>
<dbReference type="Gene3D" id="2.60.120.10">
    <property type="entry name" value="Jelly Rolls"/>
    <property type="match status" value="1"/>
</dbReference>
<dbReference type="SUPFAM" id="SSF51182">
    <property type="entry name" value="RmlC-like cupins"/>
    <property type="match status" value="1"/>
</dbReference>
<dbReference type="PROSITE" id="PS50943">
    <property type="entry name" value="HTH_CROC1"/>
    <property type="match status" value="1"/>
</dbReference>
<proteinExistence type="predicted"/>
<sequence>MKVGQRIKKLRQVRGMSQRELAKAVNLPNSTLSMIERDAVSPSISNLHKILTGLEMPLSHFFTHDFDQGEKVVYHADELQDIGSGGLQYLLVGADKQDRQLTFLIETYPPHSGTGDEWMTHEGHEAGTVLEGEITILQNDQEYHLSAGDSYYLNTQLPHQFVNRGAKVCRLVSAVAPASF</sequence>